<reference evidence="1" key="2">
    <citation type="submission" date="2022-06" db="UniProtKB">
        <authorList>
            <consortium name="EnsemblMetazoa"/>
        </authorList>
    </citation>
    <scope>IDENTIFICATION</scope>
    <source>
        <strain evidence="1">PS312</strain>
    </source>
</reference>
<sequence>GITVSTLFATQNVCLILSFEHLYSSIFPGQFERSSNKVLAMVLAISTYDEAFEWVPITKRIRVCCTPSKPAHGTKCRRIQGRACWKYYYRIDEQSLISTVSLMNLFTLVIISIDFYLNFLRKKFTLQFALHIISDYTNANISLHDSLPNCILEGSEQGELKNDSEFASFQLLSRPPPVGHQIFFELKKARTKMNLMFKSFHSKCPIIYSKAFTTFILPNIEYCSVIWNPTSSVKLTKELEGVQRDFTRRLYSRCVLPPVSYSERLRDLKFTTLEQRRFVTDIVFLHSIIHKRYLLDVSSLLITAPLNRTLRNDHPLRISLPFLPHNSQSTLASRAISTWNSLESSSVALPHDPFRKFISSSLSTLFPT</sequence>
<dbReference type="OrthoDB" id="5873437at2759"/>
<keyword evidence="2" id="KW-1185">Reference proteome</keyword>
<dbReference type="EnsemblMetazoa" id="PPA41344.1">
    <property type="protein sequence ID" value="PPA41344.1"/>
    <property type="gene ID" value="WBGene00279713"/>
</dbReference>
<accession>A0A2A6CLA4</accession>
<organism evidence="1 2">
    <name type="scientific">Pristionchus pacificus</name>
    <name type="common">Parasitic nematode worm</name>
    <dbReference type="NCBI Taxonomy" id="54126"/>
    <lineage>
        <taxon>Eukaryota</taxon>
        <taxon>Metazoa</taxon>
        <taxon>Ecdysozoa</taxon>
        <taxon>Nematoda</taxon>
        <taxon>Chromadorea</taxon>
        <taxon>Rhabditida</taxon>
        <taxon>Rhabditina</taxon>
        <taxon>Diplogasteromorpha</taxon>
        <taxon>Diplogasteroidea</taxon>
        <taxon>Neodiplogasteridae</taxon>
        <taxon>Pristionchus</taxon>
    </lineage>
</organism>
<dbReference type="PANTHER" id="PTHR46670">
    <property type="entry name" value="ENDO/EXONUCLEASE/PHOSPHATASE DOMAIN-CONTAINING PROTEIN"/>
    <property type="match status" value="1"/>
</dbReference>
<dbReference type="AlphaFoldDB" id="A0A2A6CLA4"/>
<dbReference type="PRINTS" id="PR01345">
    <property type="entry name" value="CERVTRCPTASE"/>
</dbReference>
<accession>A0A8R1Z1G8</accession>
<evidence type="ECO:0000313" key="2">
    <source>
        <dbReference type="Proteomes" id="UP000005239"/>
    </source>
</evidence>
<gene>
    <name evidence="1" type="primary">WBGene00279713</name>
</gene>
<evidence type="ECO:0000313" key="1">
    <source>
        <dbReference type="EnsemblMetazoa" id="PPA41344.1"/>
    </source>
</evidence>
<dbReference type="Proteomes" id="UP000005239">
    <property type="component" value="Unassembled WGS sequence"/>
</dbReference>
<dbReference type="PANTHER" id="PTHR46670:SF3">
    <property type="entry name" value="ENDONUCLEASE_EXONUCLEASE_PHOSPHATASE DOMAIN-CONTAINING PROTEIN"/>
    <property type="match status" value="1"/>
</dbReference>
<reference evidence="2" key="1">
    <citation type="journal article" date="2008" name="Nat. Genet.">
        <title>The Pristionchus pacificus genome provides a unique perspective on nematode lifestyle and parasitism.</title>
        <authorList>
            <person name="Dieterich C."/>
            <person name="Clifton S.W."/>
            <person name="Schuster L.N."/>
            <person name="Chinwalla A."/>
            <person name="Delehaunty K."/>
            <person name="Dinkelacker I."/>
            <person name="Fulton L."/>
            <person name="Fulton R."/>
            <person name="Godfrey J."/>
            <person name="Minx P."/>
            <person name="Mitreva M."/>
            <person name="Roeseler W."/>
            <person name="Tian H."/>
            <person name="Witte H."/>
            <person name="Yang S.P."/>
            <person name="Wilson R.K."/>
            <person name="Sommer R.J."/>
        </authorList>
    </citation>
    <scope>NUCLEOTIDE SEQUENCE [LARGE SCALE GENOMIC DNA]</scope>
    <source>
        <strain evidence="2">PS312</strain>
    </source>
</reference>
<protein>
    <submittedName>
        <fullName evidence="1">Uncharacterized protein</fullName>
    </submittedName>
</protein>
<proteinExistence type="predicted"/>
<name>A0A2A6CLA4_PRIPA</name>